<reference evidence="3" key="1">
    <citation type="submission" date="2016-02" db="EMBL/GenBank/DDBJ databases">
        <title>Draft genome sequence of Microdochium bolleyi, a fungal endophyte of beachgrass.</title>
        <authorList>
            <consortium name="DOE Joint Genome Institute"/>
            <person name="David A.S."/>
            <person name="May G."/>
            <person name="Haridas S."/>
            <person name="Lim J."/>
            <person name="Wang M."/>
            <person name="Labutti K."/>
            <person name="Lipzen A."/>
            <person name="Barry K."/>
            <person name="Grigoriev I.V."/>
        </authorList>
    </citation>
    <scope>NUCLEOTIDE SEQUENCE [LARGE SCALE GENOMIC DNA]</scope>
    <source>
        <strain evidence="3">J235TASD1</strain>
    </source>
</reference>
<organism evidence="2 3">
    <name type="scientific">Microdochium bolleyi</name>
    <dbReference type="NCBI Taxonomy" id="196109"/>
    <lineage>
        <taxon>Eukaryota</taxon>
        <taxon>Fungi</taxon>
        <taxon>Dikarya</taxon>
        <taxon>Ascomycota</taxon>
        <taxon>Pezizomycotina</taxon>
        <taxon>Sordariomycetes</taxon>
        <taxon>Xylariomycetidae</taxon>
        <taxon>Xylariales</taxon>
        <taxon>Microdochiaceae</taxon>
        <taxon>Microdochium</taxon>
    </lineage>
</organism>
<evidence type="ECO:0000313" key="2">
    <source>
        <dbReference type="EMBL" id="KXJ85154.1"/>
    </source>
</evidence>
<feature type="compositionally biased region" description="Basic and acidic residues" evidence="1">
    <location>
        <begin position="32"/>
        <end position="48"/>
    </location>
</feature>
<gene>
    <name evidence="2" type="ORF">Micbo1qcDRAFT_181059</name>
</gene>
<dbReference type="EMBL" id="KQ964293">
    <property type="protein sequence ID" value="KXJ85154.1"/>
    <property type="molecule type" value="Genomic_DNA"/>
</dbReference>
<evidence type="ECO:0000256" key="1">
    <source>
        <dbReference type="SAM" id="MobiDB-lite"/>
    </source>
</evidence>
<proteinExistence type="predicted"/>
<protein>
    <submittedName>
        <fullName evidence="2">Uncharacterized protein</fullName>
    </submittedName>
</protein>
<dbReference type="InParanoid" id="A0A136IJW1"/>
<sequence>MEVPTGRVDAPINSLCSTCKQIFLHGTAEPVNRSDEIIQRERSEREESVVSQSRYSDPPEPETPTGEDERQLRETTPKDTGSLVSDAGSVPQRRESFDRRENFVPRWRDYSFKPYGRPYHGRGTWPHYPRGYGHHRGRSHYQDHHFSRLGRGYIDAPPPQRRDSGHRSHRSSQFCTSAKDASWTPWFNVACE</sequence>
<name>A0A136IJW1_9PEZI</name>
<accession>A0A136IJW1</accession>
<feature type="region of interest" description="Disordered" evidence="1">
    <location>
        <begin position="29"/>
        <end position="97"/>
    </location>
</feature>
<dbReference type="AlphaFoldDB" id="A0A136IJW1"/>
<feature type="compositionally biased region" description="Basic and acidic residues" evidence="1">
    <location>
        <begin position="67"/>
        <end position="77"/>
    </location>
</feature>
<evidence type="ECO:0000313" key="3">
    <source>
        <dbReference type="Proteomes" id="UP000070501"/>
    </source>
</evidence>
<keyword evidence="3" id="KW-1185">Reference proteome</keyword>
<dbReference type="Proteomes" id="UP000070501">
    <property type="component" value="Unassembled WGS sequence"/>
</dbReference>